<dbReference type="Proteomes" id="UP000005924">
    <property type="component" value="Chromosome"/>
</dbReference>
<reference evidence="2" key="2">
    <citation type="submission" date="2021-04" db="EMBL/GenBank/DDBJ databases">
        <title>A complete genome sequence for Pseudomonas syringae Cit7.</title>
        <authorList>
            <person name="Baltrus D.A."/>
        </authorList>
    </citation>
    <scope>NUCLEOTIDE SEQUENCE</scope>
    <source>
        <strain evidence="2">Cit 7</strain>
    </source>
</reference>
<reference evidence="2" key="1">
    <citation type="journal article" date="2011" name="PLoS Pathog.">
        <title>Dynamic evolution of pathogenicity revealed by sequencing and comparative genomics of 19 Pseudomonas syringae isolates.</title>
        <authorList>
            <person name="Baltrus D.A."/>
            <person name="Nishimura M.T."/>
            <person name="Romanchuk A."/>
            <person name="Chang J.H."/>
            <person name="Mukhtar M.S."/>
            <person name="Cherkis K."/>
            <person name="Roach J."/>
            <person name="Grant S.R."/>
            <person name="Jones C.D."/>
            <person name="Dangl J.L."/>
        </authorList>
    </citation>
    <scope>NUCLEOTIDE SEQUENCE</scope>
    <source>
        <strain evidence="2">Cit 7</strain>
    </source>
</reference>
<proteinExistence type="predicted"/>
<protein>
    <submittedName>
        <fullName evidence="2">DUF3742 family protein</fullName>
    </submittedName>
</protein>
<dbReference type="RefSeq" id="WP_080479480.1">
    <property type="nucleotide sequence ID" value="NZ_CP073636.1"/>
</dbReference>
<name>A0A8T8M0Y4_PSESX</name>
<keyword evidence="1" id="KW-1133">Transmembrane helix</keyword>
<evidence type="ECO:0000313" key="3">
    <source>
        <dbReference type="Proteomes" id="UP000005924"/>
    </source>
</evidence>
<sequence length="126" mass="13102">MTINAQKNGGVAMRIGHILGRGVGKMLRSERSLWAALERTGAPNLLIAPVKWFARAAAIAAAFILAAWGLVYAAGIFAVAAIAFGLVSGGAGDRTRSGVLQSKSSQTELQDGLEGYGLYVDGVRVD</sequence>
<organism evidence="2 3">
    <name type="scientific">Pseudomonas syringae Cit 7</name>
    <dbReference type="NCBI Taxonomy" id="629264"/>
    <lineage>
        <taxon>Bacteria</taxon>
        <taxon>Pseudomonadati</taxon>
        <taxon>Pseudomonadota</taxon>
        <taxon>Gammaproteobacteria</taxon>
        <taxon>Pseudomonadales</taxon>
        <taxon>Pseudomonadaceae</taxon>
        <taxon>Pseudomonas</taxon>
        <taxon>Pseudomonas syringae</taxon>
    </lineage>
</organism>
<evidence type="ECO:0000313" key="2">
    <source>
        <dbReference type="EMBL" id="QUP67351.1"/>
    </source>
</evidence>
<keyword evidence="1" id="KW-0812">Transmembrane</keyword>
<evidence type="ECO:0000256" key="1">
    <source>
        <dbReference type="SAM" id="Phobius"/>
    </source>
</evidence>
<gene>
    <name evidence="2" type="ORF">PSYCIT7_006895</name>
</gene>
<dbReference type="EMBL" id="CP073636">
    <property type="protein sequence ID" value="QUP67351.1"/>
    <property type="molecule type" value="Genomic_DNA"/>
</dbReference>
<accession>A0A8T8M0Y4</accession>
<dbReference type="Pfam" id="PF12553">
    <property type="entry name" value="DUF3742"/>
    <property type="match status" value="1"/>
</dbReference>
<dbReference type="AlphaFoldDB" id="A0A8T8M0Y4"/>
<feature type="transmembrane region" description="Helical" evidence="1">
    <location>
        <begin position="56"/>
        <end position="87"/>
    </location>
</feature>
<keyword evidence="1" id="KW-0472">Membrane</keyword>
<dbReference type="InterPro" id="IPR022213">
    <property type="entry name" value="DUF3742"/>
</dbReference>